<dbReference type="EMBL" id="MU118019">
    <property type="protein sequence ID" value="KAF9648110.1"/>
    <property type="molecule type" value="Genomic_DNA"/>
</dbReference>
<dbReference type="Proteomes" id="UP000886501">
    <property type="component" value="Unassembled WGS sequence"/>
</dbReference>
<reference evidence="1" key="2">
    <citation type="journal article" date="2020" name="Nat. Commun.">
        <title>Large-scale genome sequencing of mycorrhizal fungi provides insights into the early evolution of symbiotic traits.</title>
        <authorList>
            <person name="Miyauchi S."/>
            <person name="Kiss E."/>
            <person name="Kuo A."/>
            <person name="Drula E."/>
            <person name="Kohler A."/>
            <person name="Sanchez-Garcia M."/>
            <person name="Morin E."/>
            <person name="Andreopoulos B."/>
            <person name="Barry K.W."/>
            <person name="Bonito G."/>
            <person name="Buee M."/>
            <person name="Carver A."/>
            <person name="Chen C."/>
            <person name="Cichocki N."/>
            <person name="Clum A."/>
            <person name="Culley D."/>
            <person name="Crous P.W."/>
            <person name="Fauchery L."/>
            <person name="Girlanda M."/>
            <person name="Hayes R.D."/>
            <person name="Keri Z."/>
            <person name="LaButti K."/>
            <person name="Lipzen A."/>
            <person name="Lombard V."/>
            <person name="Magnuson J."/>
            <person name="Maillard F."/>
            <person name="Murat C."/>
            <person name="Nolan M."/>
            <person name="Ohm R.A."/>
            <person name="Pangilinan J."/>
            <person name="Pereira M.F."/>
            <person name="Perotto S."/>
            <person name="Peter M."/>
            <person name="Pfister S."/>
            <person name="Riley R."/>
            <person name="Sitrit Y."/>
            <person name="Stielow J.B."/>
            <person name="Szollosi G."/>
            <person name="Zifcakova L."/>
            <person name="Stursova M."/>
            <person name="Spatafora J.W."/>
            <person name="Tedersoo L."/>
            <person name="Vaario L.M."/>
            <person name="Yamada A."/>
            <person name="Yan M."/>
            <person name="Wang P."/>
            <person name="Xu J."/>
            <person name="Bruns T."/>
            <person name="Baldrian P."/>
            <person name="Vilgalys R."/>
            <person name="Dunand C."/>
            <person name="Henrissat B."/>
            <person name="Grigoriev I.V."/>
            <person name="Hibbett D."/>
            <person name="Nagy L.G."/>
            <person name="Martin F.M."/>
        </authorList>
    </citation>
    <scope>NUCLEOTIDE SEQUENCE</scope>
    <source>
        <strain evidence="1">P2</strain>
    </source>
</reference>
<comment type="caution">
    <text evidence="1">The sequence shown here is derived from an EMBL/GenBank/DDBJ whole genome shotgun (WGS) entry which is preliminary data.</text>
</comment>
<sequence>MISSRFLLLLVSCAHVAVTLAATLPLARDDNLSKRSRGKDATVLILGGGVSGIIAAKTLTEKGITDFKIIEARDELGGRLHSERFGEPGRQVTVEVGANWVQGIGGGEGQGPENPIWTLVRKYGVETRESSYYSNIAMFDQTGPADFSDIFDEYEHDYTELTVAAGARVEKNLVDTTARTGYGLINVKPKTPHEMAVEYYTFDWEYAQTPEQSSWIASSWGNNYTFDVASGGFSPDNQLSIDQRGFKTFIQKEAEFLAPHQVSLNSVVKTITYSGEGVTVTLVDGTKLEADYALVSFSLGVLQHDDVTWEPELPEWKTEAVQSMSMGTYTKIFMQFPKKFWFDTEIAIYADRVRGRYPVWQSLDHDNYFPGSGVIFATVTGDWSERIEALTDAEVQAELMDVLHTMYPDMTDIPEPTSILFHRWWNDPLTRGSYSNWPASFFQEHHDNLRATVDERLWFTGEHCSQKYFGFLHGAWFEGRDAGQELAQCINGGGCVHVREHFEEVRNARPYKVDDYNAGRRK</sequence>
<name>A0ACB6ZE65_THEGA</name>
<evidence type="ECO:0000313" key="2">
    <source>
        <dbReference type="Proteomes" id="UP000886501"/>
    </source>
</evidence>
<reference evidence="1" key="1">
    <citation type="submission" date="2019-10" db="EMBL/GenBank/DDBJ databases">
        <authorList>
            <consortium name="DOE Joint Genome Institute"/>
            <person name="Kuo A."/>
            <person name="Miyauchi S."/>
            <person name="Kiss E."/>
            <person name="Drula E."/>
            <person name="Kohler A."/>
            <person name="Sanchez-Garcia M."/>
            <person name="Andreopoulos B."/>
            <person name="Barry K.W."/>
            <person name="Bonito G."/>
            <person name="Buee M."/>
            <person name="Carver A."/>
            <person name="Chen C."/>
            <person name="Cichocki N."/>
            <person name="Clum A."/>
            <person name="Culley D."/>
            <person name="Crous P.W."/>
            <person name="Fauchery L."/>
            <person name="Girlanda M."/>
            <person name="Hayes R."/>
            <person name="Keri Z."/>
            <person name="Labutti K."/>
            <person name="Lipzen A."/>
            <person name="Lombard V."/>
            <person name="Magnuson J."/>
            <person name="Maillard F."/>
            <person name="Morin E."/>
            <person name="Murat C."/>
            <person name="Nolan M."/>
            <person name="Ohm R."/>
            <person name="Pangilinan J."/>
            <person name="Pereira M."/>
            <person name="Perotto S."/>
            <person name="Peter M."/>
            <person name="Riley R."/>
            <person name="Sitrit Y."/>
            <person name="Stielow B."/>
            <person name="Szollosi G."/>
            <person name="Zifcakova L."/>
            <person name="Stursova M."/>
            <person name="Spatafora J.W."/>
            <person name="Tedersoo L."/>
            <person name="Vaario L.-M."/>
            <person name="Yamada A."/>
            <person name="Yan M."/>
            <person name="Wang P."/>
            <person name="Xu J."/>
            <person name="Bruns T."/>
            <person name="Baldrian P."/>
            <person name="Vilgalys R."/>
            <person name="Henrissat B."/>
            <person name="Grigoriev I.V."/>
            <person name="Hibbett D."/>
            <person name="Nagy L.G."/>
            <person name="Martin F.M."/>
        </authorList>
    </citation>
    <scope>NUCLEOTIDE SEQUENCE</scope>
    <source>
        <strain evidence="1">P2</strain>
    </source>
</reference>
<accession>A0ACB6ZE65</accession>
<keyword evidence="2" id="KW-1185">Reference proteome</keyword>
<evidence type="ECO:0000313" key="1">
    <source>
        <dbReference type="EMBL" id="KAF9648110.1"/>
    </source>
</evidence>
<organism evidence="1 2">
    <name type="scientific">Thelephora ganbajun</name>
    <name type="common">Ganba fungus</name>
    <dbReference type="NCBI Taxonomy" id="370292"/>
    <lineage>
        <taxon>Eukaryota</taxon>
        <taxon>Fungi</taxon>
        <taxon>Dikarya</taxon>
        <taxon>Basidiomycota</taxon>
        <taxon>Agaricomycotina</taxon>
        <taxon>Agaricomycetes</taxon>
        <taxon>Thelephorales</taxon>
        <taxon>Thelephoraceae</taxon>
        <taxon>Thelephora</taxon>
    </lineage>
</organism>
<gene>
    <name evidence="1" type="ORF">BDM02DRAFT_3187384</name>
</gene>
<protein>
    <submittedName>
        <fullName evidence="1">Amine oxidase</fullName>
    </submittedName>
</protein>
<proteinExistence type="predicted"/>